<dbReference type="EnsemblPlants" id="KQL13983">
    <property type="protein sequence ID" value="KQL13983"/>
    <property type="gene ID" value="SETIT_025535mg"/>
</dbReference>
<keyword evidence="2" id="KW-1185">Reference proteome</keyword>
<name>K3ZG33_SETIT</name>
<reference evidence="2" key="1">
    <citation type="journal article" date="2012" name="Nat. Biotechnol.">
        <title>Reference genome sequence of the model plant Setaria.</title>
        <authorList>
            <person name="Bennetzen J.L."/>
            <person name="Schmutz J."/>
            <person name="Wang H."/>
            <person name="Percifield R."/>
            <person name="Hawkins J."/>
            <person name="Pontaroli A.C."/>
            <person name="Estep M."/>
            <person name="Feng L."/>
            <person name="Vaughn J.N."/>
            <person name="Grimwood J."/>
            <person name="Jenkins J."/>
            <person name="Barry K."/>
            <person name="Lindquist E."/>
            <person name="Hellsten U."/>
            <person name="Deshpande S."/>
            <person name="Wang X."/>
            <person name="Wu X."/>
            <person name="Mitros T."/>
            <person name="Triplett J."/>
            <person name="Yang X."/>
            <person name="Ye C.Y."/>
            <person name="Mauro-Herrera M."/>
            <person name="Wang L."/>
            <person name="Li P."/>
            <person name="Sharma M."/>
            <person name="Sharma R."/>
            <person name="Ronald P.C."/>
            <person name="Panaud O."/>
            <person name="Kellogg E.A."/>
            <person name="Brutnell T.P."/>
            <person name="Doust A.N."/>
            <person name="Tuskan G.A."/>
            <person name="Rokhsar D."/>
            <person name="Devos K.M."/>
        </authorList>
    </citation>
    <scope>NUCLEOTIDE SEQUENCE [LARGE SCALE GENOMIC DNA]</scope>
    <source>
        <strain evidence="2">cv. Yugu1</strain>
    </source>
</reference>
<dbReference type="AlphaFoldDB" id="K3ZG33"/>
<proteinExistence type="predicted"/>
<accession>K3ZG33</accession>
<dbReference type="Gramene" id="KQL13983">
    <property type="protein sequence ID" value="KQL13983"/>
    <property type="gene ID" value="SETIT_025535mg"/>
</dbReference>
<reference evidence="1" key="2">
    <citation type="submission" date="2018-08" db="UniProtKB">
        <authorList>
            <consortium name="EnsemblPlants"/>
        </authorList>
    </citation>
    <scope>IDENTIFICATION</scope>
    <source>
        <strain evidence="1">Yugu1</strain>
    </source>
</reference>
<dbReference type="EMBL" id="AGNK02001500">
    <property type="status" value="NOT_ANNOTATED_CDS"/>
    <property type="molecule type" value="Genomic_DNA"/>
</dbReference>
<protein>
    <submittedName>
        <fullName evidence="1">Uncharacterized protein</fullName>
    </submittedName>
</protein>
<evidence type="ECO:0000313" key="2">
    <source>
        <dbReference type="Proteomes" id="UP000004995"/>
    </source>
</evidence>
<dbReference type="Proteomes" id="UP000004995">
    <property type="component" value="Unassembled WGS sequence"/>
</dbReference>
<organism evidence="1 2">
    <name type="scientific">Setaria italica</name>
    <name type="common">Foxtail millet</name>
    <name type="synonym">Panicum italicum</name>
    <dbReference type="NCBI Taxonomy" id="4555"/>
    <lineage>
        <taxon>Eukaryota</taxon>
        <taxon>Viridiplantae</taxon>
        <taxon>Streptophyta</taxon>
        <taxon>Embryophyta</taxon>
        <taxon>Tracheophyta</taxon>
        <taxon>Spermatophyta</taxon>
        <taxon>Magnoliopsida</taxon>
        <taxon>Liliopsida</taxon>
        <taxon>Poales</taxon>
        <taxon>Poaceae</taxon>
        <taxon>PACMAD clade</taxon>
        <taxon>Panicoideae</taxon>
        <taxon>Panicodae</taxon>
        <taxon>Paniceae</taxon>
        <taxon>Cenchrinae</taxon>
        <taxon>Setaria</taxon>
    </lineage>
</organism>
<dbReference type="InParanoid" id="K3ZG33"/>
<dbReference type="HOGENOM" id="CLU_3280445_0_0_1"/>
<evidence type="ECO:0000313" key="1">
    <source>
        <dbReference type="EnsemblPlants" id="KQL13983"/>
    </source>
</evidence>
<sequence length="41" mass="4608">MKQFQLSSGLQFLQKNLKFPNLYICTGNSGCLDILINAMQS</sequence>